<dbReference type="Gene3D" id="3.30.70.270">
    <property type="match status" value="1"/>
</dbReference>
<dbReference type="CDD" id="cd01949">
    <property type="entry name" value="GGDEF"/>
    <property type="match status" value="1"/>
</dbReference>
<feature type="transmembrane region" description="Helical" evidence="3">
    <location>
        <begin position="175"/>
        <end position="196"/>
    </location>
</feature>
<dbReference type="InterPro" id="IPR000160">
    <property type="entry name" value="GGDEF_dom"/>
</dbReference>
<name>A0ABY5SZ13_9SPHN</name>
<dbReference type="PANTHER" id="PTHR45138">
    <property type="entry name" value="REGULATORY COMPONENTS OF SENSORY TRANSDUCTION SYSTEM"/>
    <property type="match status" value="1"/>
</dbReference>
<evidence type="ECO:0000256" key="3">
    <source>
        <dbReference type="SAM" id="Phobius"/>
    </source>
</evidence>
<dbReference type="PANTHER" id="PTHR45138:SF9">
    <property type="entry name" value="DIGUANYLATE CYCLASE DGCM-RELATED"/>
    <property type="match status" value="1"/>
</dbReference>
<dbReference type="Proteomes" id="UP001065265">
    <property type="component" value="Chromosome"/>
</dbReference>
<dbReference type="Pfam" id="PF07695">
    <property type="entry name" value="7TMR-DISM_7TM"/>
    <property type="match status" value="1"/>
</dbReference>
<dbReference type="PROSITE" id="PS50887">
    <property type="entry name" value="GGDEF"/>
    <property type="match status" value="1"/>
</dbReference>
<evidence type="ECO:0000313" key="6">
    <source>
        <dbReference type="EMBL" id="UVI39767.1"/>
    </source>
</evidence>
<keyword evidence="4" id="KW-0732">Signal</keyword>
<sequence>MTSRLPHIVAIIVLHLAAVLACVSSPASANDPGEGSLTRPACFSSSAEDRTLAQMAGASTVWNCRGGGWDASARVSWIRFEISGQSGEAPPSLFFTRISRFASISLTAIDADGTRRTATFGERDGTPEAAGPIFTLPLPEITSKTRALVVRIVGPHSAPIMTEARLTGSTTRTDWSVIQLLFLAMILGMLVMPLMFDVSFYIVLREKFVLLHAFMAFSMILYVLFAGGLLPVFANVSVPAMAIGGSLSWAAGSAAAAFFLTEFVEPGRLPARMDRALRLAGWWTLLVIGFASLQLSWTQSFDNALYFYGFVPVIAIYLAAIVVALVRGSVAARYVAAAWIPLFLAASERLLRGLGVYAAPSWFDQFLYSALALEVIVVAMGVASRYAAIRHDRDTARAEARMLGNLSERDPLTGLLNRRALDDRFADLHAAGYETIALFDLDHFKTVNDTHGHEVGDHVLRVVGDVLRTDPEAVAVRMGGEEFLVMFAGGDVETRAERMRQTIAVRVAREVEALKSILTSSVGLVHVPRSAGTPVEFGRIYRRADALLYEAKAGGRNLLASATIRRPAPARTVMPIRTPSAA</sequence>
<dbReference type="InterPro" id="IPR050469">
    <property type="entry name" value="Diguanylate_Cyclase"/>
</dbReference>
<comment type="catalytic activity">
    <reaction evidence="2">
        <text>2 GTP = 3',3'-c-di-GMP + 2 diphosphate</text>
        <dbReference type="Rhea" id="RHEA:24898"/>
        <dbReference type="ChEBI" id="CHEBI:33019"/>
        <dbReference type="ChEBI" id="CHEBI:37565"/>
        <dbReference type="ChEBI" id="CHEBI:58805"/>
        <dbReference type="EC" id="2.7.7.65"/>
    </reaction>
</comment>
<dbReference type="SUPFAM" id="SSF55073">
    <property type="entry name" value="Nucleotide cyclase"/>
    <property type="match status" value="1"/>
</dbReference>
<dbReference type="NCBIfam" id="TIGR00254">
    <property type="entry name" value="GGDEF"/>
    <property type="match status" value="1"/>
</dbReference>
<dbReference type="SMART" id="SM00267">
    <property type="entry name" value="GGDEF"/>
    <property type="match status" value="1"/>
</dbReference>
<feature type="domain" description="GGDEF" evidence="5">
    <location>
        <begin position="432"/>
        <end position="564"/>
    </location>
</feature>
<dbReference type="InterPro" id="IPR043128">
    <property type="entry name" value="Rev_trsase/Diguanyl_cyclase"/>
</dbReference>
<feature type="chain" id="PRO_5046289232" description="diguanylate cyclase" evidence="4">
    <location>
        <begin position="30"/>
        <end position="582"/>
    </location>
</feature>
<keyword evidence="3" id="KW-1133">Transmembrane helix</keyword>
<feature type="signal peptide" evidence="4">
    <location>
        <begin position="1"/>
        <end position="29"/>
    </location>
</feature>
<accession>A0ABY5SZ13</accession>
<evidence type="ECO:0000256" key="2">
    <source>
        <dbReference type="ARBA" id="ARBA00034247"/>
    </source>
</evidence>
<keyword evidence="7" id="KW-1185">Reference proteome</keyword>
<dbReference type="Pfam" id="PF00990">
    <property type="entry name" value="GGDEF"/>
    <property type="match status" value="1"/>
</dbReference>
<dbReference type="RefSeq" id="WP_265559427.1">
    <property type="nucleotide sequence ID" value="NZ_CP092471.1"/>
</dbReference>
<dbReference type="EMBL" id="CP092471">
    <property type="protein sequence ID" value="UVI39767.1"/>
    <property type="molecule type" value="Genomic_DNA"/>
</dbReference>
<feature type="transmembrane region" description="Helical" evidence="3">
    <location>
        <begin position="240"/>
        <end position="264"/>
    </location>
</feature>
<organism evidence="6 7">
    <name type="scientific">Qipengyuania spongiae</name>
    <dbReference type="NCBI Taxonomy" id="2909673"/>
    <lineage>
        <taxon>Bacteria</taxon>
        <taxon>Pseudomonadati</taxon>
        <taxon>Pseudomonadota</taxon>
        <taxon>Alphaproteobacteria</taxon>
        <taxon>Sphingomonadales</taxon>
        <taxon>Erythrobacteraceae</taxon>
        <taxon>Qipengyuania</taxon>
    </lineage>
</organism>
<feature type="transmembrane region" description="Helical" evidence="3">
    <location>
        <begin position="305"/>
        <end position="326"/>
    </location>
</feature>
<keyword evidence="3" id="KW-0812">Transmembrane</keyword>
<dbReference type="InterPro" id="IPR029787">
    <property type="entry name" value="Nucleotide_cyclase"/>
</dbReference>
<evidence type="ECO:0000256" key="4">
    <source>
        <dbReference type="SAM" id="SignalP"/>
    </source>
</evidence>
<feature type="transmembrane region" description="Helical" evidence="3">
    <location>
        <begin position="338"/>
        <end position="360"/>
    </location>
</feature>
<feature type="transmembrane region" description="Helical" evidence="3">
    <location>
        <begin position="208"/>
        <end position="234"/>
    </location>
</feature>
<evidence type="ECO:0000313" key="7">
    <source>
        <dbReference type="Proteomes" id="UP001065265"/>
    </source>
</evidence>
<feature type="transmembrane region" description="Helical" evidence="3">
    <location>
        <begin position="276"/>
        <end position="293"/>
    </location>
</feature>
<dbReference type="EC" id="2.7.7.65" evidence="1"/>
<dbReference type="InterPro" id="IPR011623">
    <property type="entry name" value="7TMR_DISM_rcpt_extracell_dom1"/>
</dbReference>
<feature type="transmembrane region" description="Helical" evidence="3">
    <location>
        <begin position="366"/>
        <end position="388"/>
    </location>
</feature>
<evidence type="ECO:0000259" key="5">
    <source>
        <dbReference type="PROSITE" id="PS50887"/>
    </source>
</evidence>
<proteinExistence type="predicted"/>
<keyword evidence="3" id="KW-0472">Membrane</keyword>
<protein>
    <recommendedName>
        <fullName evidence="1">diguanylate cyclase</fullName>
        <ecNumber evidence="1">2.7.7.65</ecNumber>
    </recommendedName>
</protein>
<reference evidence="6" key="1">
    <citation type="submission" date="2022-02" db="EMBL/GenBank/DDBJ databases">
        <title>Qipengyuania spongiae sp. nov., isolated from marine sponge.</title>
        <authorList>
            <person name="Li Z."/>
            <person name="Zhang M."/>
        </authorList>
    </citation>
    <scope>NUCLEOTIDE SEQUENCE</scope>
    <source>
        <strain evidence="6">PHS-Z21</strain>
    </source>
</reference>
<evidence type="ECO:0000256" key="1">
    <source>
        <dbReference type="ARBA" id="ARBA00012528"/>
    </source>
</evidence>
<gene>
    <name evidence="6" type="ORF">L1F33_02040</name>
</gene>
<dbReference type="PROSITE" id="PS51257">
    <property type="entry name" value="PROKAR_LIPOPROTEIN"/>
    <property type="match status" value="1"/>
</dbReference>